<dbReference type="Proteomes" id="UP001057375">
    <property type="component" value="Unassembled WGS sequence"/>
</dbReference>
<sequence length="235" mass="26631">MLDLTLTIGTVKTAFSSVFASIDSDITAICGIHSEVKPYLHSVEMKQLINFVYDDVSFKTSKTKFNSKYFRTGPDDISSNIIPTLEFSEDYILSVFLQFCSVEDFCFSKVDNLYLTLYIECRIFSSHDHLLSIILPTICTTVASFRLDMGDEEEEEEEEDDDAGKESKVPPLFFKDNMRKALLSTRCSVYSDSTGFQEIIERDGNIWMAMGSMKTLSGEKSTPRIIYIPPLDGKE</sequence>
<accession>A0ABQ5KCE6</accession>
<name>A0ABQ5KCE6_9EUKA</name>
<reference evidence="2" key="1">
    <citation type="submission" date="2022-03" db="EMBL/GenBank/DDBJ databases">
        <title>Draft genome sequence of Aduncisulcus paluster, a free-living microaerophilic Fornicata.</title>
        <authorList>
            <person name="Yuyama I."/>
            <person name="Kume K."/>
            <person name="Tamura T."/>
            <person name="Inagaki Y."/>
            <person name="Hashimoto T."/>
        </authorList>
    </citation>
    <scope>NUCLEOTIDE SEQUENCE</scope>
    <source>
        <strain evidence="2">NY0171</strain>
    </source>
</reference>
<evidence type="ECO:0000313" key="2">
    <source>
        <dbReference type="EMBL" id="GKT28880.1"/>
    </source>
</evidence>
<gene>
    <name evidence="2" type="ORF">ADUPG1_000919</name>
</gene>
<protein>
    <submittedName>
        <fullName evidence="2">Uncharacterized protein</fullName>
    </submittedName>
</protein>
<proteinExistence type="predicted"/>
<evidence type="ECO:0000313" key="3">
    <source>
        <dbReference type="Proteomes" id="UP001057375"/>
    </source>
</evidence>
<feature type="region of interest" description="Disordered" evidence="1">
    <location>
        <begin position="150"/>
        <end position="169"/>
    </location>
</feature>
<keyword evidence="3" id="KW-1185">Reference proteome</keyword>
<feature type="compositionally biased region" description="Acidic residues" evidence="1">
    <location>
        <begin position="150"/>
        <end position="163"/>
    </location>
</feature>
<organism evidence="2 3">
    <name type="scientific">Aduncisulcus paluster</name>
    <dbReference type="NCBI Taxonomy" id="2918883"/>
    <lineage>
        <taxon>Eukaryota</taxon>
        <taxon>Metamonada</taxon>
        <taxon>Carpediemonas-like organisms</taxon>
        <taxon>Aduncisulcus</taxon>
    </lineage>
</organism>
<evidence type="ECO:0000256" key="1">
    <source>
        <dbReference type="SAM" id="MobiDB-lite"/>
    </source>
</evidence>
<comment type="caution">
    <text evidence="2">The sequence shown here is derived from an EMBL/GenBank/DDBJ whole genome shotgun (WGS) entry which is preliminary data.</text>
</comment>
<dbReference type="EMBL" id="BQXS01000522">
    <property type="protein sequence ID" value="GKT28880.1"/>
    <property type="molecule type" value="Genomic_DNA"/>
</dbReference>